<gene>
    <name evidence="4" type="ORF">B2A_15635</name>
</gene>
<dbReference type="GO" id="GO:0006355">
    <property type="term" value="P:regulation of DNA-templated transcription"/>
    <property type="evidence" value="ECO:0007669"/>
    <property type="project" value="InterPro"/>
</dbReference>
<dbReference type="InterPro" id="IPR051015">
    <property type="entry name" value="EvgA-like"/>
</dbReference>
<dbReference type="Gene3D" id="1.10.10.10">
    <property type="entry name" value="Winged helix-like DNA-binding domain superfamily/Winged helix DNA-binding domain"/>
    <property type="match status" value="1"/>
</dbReference>
<evidence type="ECO:0000313" key="4">
    <source>
        <dbReference type="EMBL" id="EQD26462.1"/>
    </source>
</evidence>
<dbReference type="SUPFAM" id="SSF46894">
    <property type="entry name" value="C-terminal effector domain of the bipartite response regulators"/>
    <property type="match status" value="1"/>
</dbReference>
<dbReference type="Gene3D" id="3.40.50.2300">
    <property type="match status" value="1"/>
</dbReference>
<dbReference type="PROSITE" id="PS50043">
    <property type="entry name" value="HTH_LUXR_2"/>
    <property type="match status" value="1"/>
</dbReference>
<dbReference type="PANTHER" id="PTHR45566:SF1">
    <property type="entry name" value="HTH-TYPE TRANSCRIPTIONAL REGULATOR YHJB-RELATED"/>
    <property type="match status" value="1"/>
</dbReference>
<accession>T0Y3E7</accession>
<dbReference type="InterPro" id="IPR001789">
    <property type="entry name" value="Sig_transdc_resp-reg_receiver"/>
</dbReference>
<dbReference type="GO" id="GO:0000160">
    <property type="term" value="P:phosphorelay signal transduction system"/>
    <property type="evidence" value="ECO:0007669"/>
    <property type="project" value="InterPro"/>
</dbReference>
<dbReference type="AlphaFoldDB" id="T0Y3E7"/>
<dbReference type="InterPro" id="IPR036388">
    <property type="entry name" value="WH-like_DNA-bd_sf"/>
</dbReference>
<dbReference type="InterPro" id="IPR016032">
    <property type="entry name" value="Sig_transdc_resp-reg_C-effctor"/>
</dbReference>
<sequence>MAVVVISANDDPVIVRECIDQGAMSYIPKSAAPEQLTRALARVLAGEVFLPRAEMTTTFGNSSSREAALTPRQRDVLAGLNRGLPTKLIARELELSEFTVKEYLSDIFRVLGVHNRTEAVIRASQMTLRQMPEVSE</sequence>
<dbReference type="EMBL" id="AUZZ01011369">
    <property type="protein sequence ID" value="EQD26462.1"/>
    <property type="molecule type" value="Genomic_DNA"/>
</dbReference>
<comment type="caution">
    <text evidence="4">The sequence shown here is derived from an EMBL/GenBank/DDBJ whole genome shotgun (WGS) entry which is preliminary data.</text>
</comment>
<dbReference type="InterPro" id="IPR000792">
    <property type="entry name" value="Tscrpt_reg_LuxR_C"/>
</dbReference>
<reference evidence="4" key="2">
    <citation type="journal article" date="2014" name="ISME J.">
        <title>Microbial stratification in low pH oxic and suboxic macroscopic growths along an acid mine drainage.</title>
        <authorList>
            <person name="Mendez-Garcia C."/>
            <person name="Mesa V."/>
            <person name="Sprenger R.R."/>
            <person name="Richter M."/>
            <person name="Diez M.S."/>
            <person name="Solano J."/>
            <person name="Bargiela R."/>
            <person name="Golyshina O.V."/>
            <person name="Manteca A."/>
            <person name="Ramos J.L."/>
            <person name="Gallego J.R."/>
            <person name="Llorente I."/>
            <person name="Martins Dos Santos V.A."/>
            <person name="Jensen O.N."/>
            <person name="Pelaez A.I."/>
            <person name="Sanchez J."/>
            <person name="Ferrer M."/>
        </authorList>
    </citation>
    <scope>NUCLEOTIDE SEQUENCE</scope>
</reference>
<evidence type="ECO:0000256" key="1">
    <source>
        <dbReference type="ARBA" id="ARBA00023125"/>
    </source>
</evidence>
<feature type="domain" description="Response regulatory" evidence="3">
    <location>
        <begin position="1"/>
        <end position="44"/>
    </location>
</feature>
<name>T0Y3E7_9ZZZZ</name>
<keyword evidence="1" id="KW-0238">DNA-binding</keyword>
<dbReference type="SMART" id="SM00421">
    <property type="entry name" value="HTH_LUXR"/>
    <property type="match status" value="1"/>
</dbReference>
<dbReference type="GO" id="GO:0003677">
    <property type="term" value="F:DNA binding"/>
    <property type="evidence" value="ECO:0007669"/>
    <property type="project" value="UniProtKB-KW"/>
</dbReference>
<protein>
    <submittedName>
        <fullName evidence="4">Protein containing Transcription regulator LuxR</fullName>
    </submittedName>
</protein>
<dbReference type="SUPFAM" id="SSF52172">
    <property type="entry name" value="CheY-like"/>
    <property type="match status" value="1"/>
</dbReference>
<dbReference type="PANTHER" id="PTHR45566">
    <property type="entry name" value="HTH-TYPE TRANSCRIPTIONAL REGULATOR YHJB-RELATED"/>
    <property type="match status" value="1"/>
</dbReference>
<dbReference type="CDD" id="cd06170">
    <property type="entry name" value="LuxR_C_like"/>
    <property type="match status" value="1"/>
</dbReference>
<dbReference type="Pfam" id="PF00196">
    <property type="entry name" value="GerE"/>
    <property type="match status" value="1"/>
</dbReference>
<dbReference type="InterPro" id="IPR011006">
    <property type="entry name" value="CheY-like_superfamily"/>
</dbReference>
<dbReference type="PROSITE" id="PS50110">
    <property type="entry name" value="RESPONSE_REGULATORY"/>
    <property type="match status" value="1"/>
</dbReference>
<feature type="domain" description="HTH luxR-type" evidence="2">
    <location>
        <begin position="62"/>
        <end position="127"/>
    </location>
</feature>
<reference evidence="4" key="1">
    <citation type="submission" date="2013-08" db="EMBL/GenBank/DDBJ databases">
        <authorList>
            <person name="Mendez C."/>
            <person name="Richter M."/>
            <person name="Ferrer M."/>
            <person name="Sanchez J."/>
        </authorList>
    </citation>
    <scope>NUCLEOTIDE SEQUENCE</scope>
</reference>
<proteinExistence type="predicted"/>
<evidence type="ECO:0000259" key="3">
    <source>
        <dbReference type="PROSITE" id="PS50110"/>
    </source>
</evidence>
<evidence type="ECO:0000259" key="2">
    <source>
        <dbReference type="PROSITE" id="PS50043"/>
    </source>
</evidence>
<organism evidence="4">
    <name type="scientific">mine drainage metagenome</name>
    <dbReference type="NCBI Taxonomy" id="410659"/>
    <lineage>
        <taxon>unclassified sequences</taxon>
        <taxon>metagenomes</taxon>
        <taxon>ecological metagenomes</taxon>
    </lineage>
</organism>
<dbReference type="PRINTS" id="PR00038">
    <property type="entry name" value="HTHLUXR"/>
</dbReference>